<dbReference type="OrthoDB" id="675181at2"/>
<accession>A0A173MBW2</accession>
<dbReference type="AlphaFoldDB" id="A0A173MBW2"/>
<dbReference type="EMBL" id="FTOR01000015">
    <property type="protein sequence ID" value="SIT34268.1"/>
    <property type="molecule type" value="Genomic_DNA"/>
</dbReference>
<evidence type="ECO:0000313" key="1">
    <source>
        <dbReference type="EMBL" id="SIT34268.1"/>
    </source>
</evidence>
<dbReference type="RefSeq" id="WP_076382648.1">
    <property type="nucleotide sequence ID" value="NZ_AP017422.1"/>
</dbReference>
<dbReference type="Proteomes" id="UP000186917">
    <property type="component" value="Unassembled WGS sequence"/>
</dbReference>
<protein>
    <submittedName>
        <fullName evidence="1">Uncharacterized protein</fullName>
    </submittedName>
</protein>
<gene>
    <name evidence="1" type="ORF">SAMN05421788_11584</name>
</gene>
<proteinExistence type="predicted"/>
<keyword evidence="2" id="KW-1185">Reference proteome</keyword>
<sequence>MKVITASIQTAEAYVKYTDVINPKKEPLTICRLVVFPGLGHYANAELAQIIQPFELLANELLDKSVTSIKGVHFK</sequence>
<organism evidence="1 2">
    <name type="scientific">Filimonas lacunae</name>
    <dbReference type="NCBI Taxonomy" id="477680"/>
    <lineage>
        <taxon>Bacteria</taxon>
        <taxon>Pseudomonadati</taxon>
        <taxon>Bacteroidota</taxon>
        <taxon>Chitinophagia</taxon>
        <taxon>Chitinophagales</taxon>
        <taxon>Chitinophagaceae</taxon>
        <taxon>Filimonas</taxon>
    </lineage>
</organism>
<dbReference type="STRING" id="477680.SAMN05421788_11584"/>
<dbReference type="KEGG" id="fln:FLA_1081"/>
<reference evidence="2" key="1">
    <citation type="submission" date="2017-01" db="EMBL/GenBank/DDBJ databases">
        <authorList>
            <person name="Varghese N."/>
            <person name="Submissions S."/>
        </authorList>
    </citation>
    <scope>NUCLEOTIDE SEQUENCE [LARGE SCALE GENOMIC DNA]</scope>
    <source>
        <strain evidence="2">DSM 21054</strain>
    </source>
</reference>
<name>A0A173MBW2_9BACT</name>
<evidence type="ECO:0000313" key="2">
    <source>
        <dbReference type="Proteomes" id="UP000186917"/>
    </source>
</evidence>